<dbReference type="InterPro" id="IPR044171">
    <property type="entry name" value="LAX2-like"/>
</dbReference>
<dbReference type="PANTHER" id="PTHR47290:SF4">
    <property type="entry name" value="RING FINGER PROTEIN"/>
    <property type="match status" value="1"/>
</dbReference>
<gene>
    <name evidence="2" type="ORF">CSSPJE1EN1_LOCUS17671</name>
</gene>
<name>A0ABP0WZB1_9BRYO</name>
<feature type="region of interest" description="Disordered" evidence="1">
    <location>
        <begin position="451"/>
        <end position="477"/>
    </location>
</feature>
<proteinExistence type="predicted"/>
<organism evidence="2 3">
    <name type="scientific">Sphagnum jensenii</name>
    <dbReference type="NCBI Taxonomy" id="128206"/>
    <lineage>
        <taxon>Eukaryota</taxon>
        <taxon>Viridiplantae</taxon>
        <taxon>Streptophyta</taxon>
        <taxon>Embryophyta</taxon>
        <taxon>Bryophyta</taxon>
        <taxon>Sphagnophytina</taxon>
        <taxon>Sphagnopsida</taxon>
        <taxon>Sphagnales</taxon>
        <taxon>Sphagnaceae</taxon>
        <taxon>Sphagnum</taxon>
    </lineage>
</organism>
<feature type="region of interest" description="Disordered" evidence="1">
    <location>
        <begin position="281"/>
        <end position="348"/>
    </location>
</feature>
<protein>
    <submittedName>
        <fullName evidence="2">Uncharacterized protein</fullName>
    </submittedName>
</protein>
<dbReference type="Proteomes" id="UP001497444">
    <property type="component" value="Chromosome 4"/>
</dbReference>
<feature type="compositionally biased region" description="Polar residues" evidence="1">
    <location>
        <begin position="451"/>
        <end position="467"/>
    </location>
</feature>
<keyword evidence="3" id="KW-1185">Reference proteome</keyword>
<sequence>MWKQTQPSSAAAACSSFSSLPGAGTSTDEYGASYVPHCDNSKTTSAFCSFSLLHDTKTCSVGCQASAQLRINPVARKTLHLRSFTSRLNHNNATVEDRRSCFSSSTLAHVSGACSSSSHCRRCSTTTGSWKMCSSEPAAAHVRNNFILQPGTVIRLNQVTSSRCLTTPRESGQIDDMQTDSRSLVDFSSNSSGRDACNPPITTRTVQNTHFMNYWSQPKKRKLVQHSLSFGSHLQLQESALQLGIGFRAAGGSSSAVHECLSSACKQALDQFNYYSSLLKPDQGSQKNSAASDLTSEQQEQQQLRMASDQDQSSRSSSVDEVARPPALDDPGPSRCSSPVPAPDKKPRVQQFDPVLQHEPQEEELVSSAHESLRSQEVPGCVKKAYTGPGVPPGNTLNAASQQLELEDRTRSPTGPTEREFYPQATVPLAFETRIVEKKISNLQESSIYQLHHTQQGLPSRPQSDTNVNEEEQEAGTSWLQLRLGTTLKADLGRSGEATLVQEPGAVTSRSFTYPEVTKSPIVVLLSSDPTGTIGGTRPAPLNPPSTDTSRLDPAYSRAHELLQPVSPSFDQPLQDRGQLQAAPAILFPQGAAVASRTSRQQVHGASVCPSLHHGEGMVLPLRHDDPAAPGAQQVLQFLRDSTAHQIPVNSTARFPFPAERGDARQPPAGTARQMTSWKAGEGPSQRPRVDAAHELLRPPTSSSPSQRPAPPRFQSEESFLASWMMMGPEGAAAGPSIDSFGRPRSSDHHRPAGLVSLDRQSSFRLPAAWLHEIPPSTSARAGVLQDWRGFISNKAAALQSVNQRGHSIQGPWDRLLDRVGPPNMLQFLRLDRPSSLQQPAPSVTAVGSQDIHMAAHVRPASQFHNWTSTSGLPASLQPWTTSSWLEAEGIGARGAAAAAASSTSSRQQQSPADPQMQQIRSRTTVIHDHLPDPSGASRSRAAAGEGLLPSVEAGSAERDLLVGLRSTSARIRPRTPYRYHPAGLWFRLEAASHQHGIPTLDQVPKAYLHVKDENVTVSVVRKYLVERLGLENESEVEIACNGLTLQPMLSLQYVRENIWQQRIETSSIHQVPSSSSVPDGRVHIEDPNDSTLSLEDVIMVLHYSKTHQA</sequence>
<evidence type="ECO:0000313" key="2">
    <source>
        <dbReference type="EMBL" id="CAK9272193.1"/>
    </source>
</evidence>
<feature type="compositionally biased region" description="Polar residues" evidence="1">
    <location>
        <begin position="283"/>
        <end position="305"/>
    </location>
</feature>
<feature type="region of interest" description="Disordered" evidence="1">
    <location>
        <begin position="898"/>
        <end position="919"/>
    </location>
</feature>
<accession>A0ABP0WZB1</accession>
<feature type="region of interest" description="Disordered" evidence="1">
    <location>
        <begin position="654"/>
        <end position="689"/>
    </location>
</feature>
<evidence type="ECO:0000256" key="1">
    <source>
        <dbReference type="SAM" id="MobiDB-lite"/>
    </source>
</evidence>
<reference evidence="2" key="1">
    <citation type="submission" date="2024-02" db="EMBL/GenBank/DDBJ databases">
        <authorList>
            <consortium name="ELIXIR-Norway"/>
            <consortium name="Elixir Norway"/>
        </authorList>
    </citation>
    <scope>NUCLEOTIDE SEQUENCE</scope>
</reference>
<dbReference type="EMBL" id="OZ020099">
    <property type="protein sequence ID" value="CAK9272193.1"/>
    <property type="molecule type" value="Genomic_DNA"/>
</dbReference>
<dbReference type="Gene3D" id="3.10.20.90">
    <property type="entry name" value="Phosphatidylinositol 3-kinase Catalytic Subunit, Chain A, domain 1"/>
    <property type="match status" value="1"/>
</dbReference>
<dbReference type="PANTHER" id="PTHR47290">
    <property type="entry name" value="RING FINGER PROTEIN"/>
    <property type="match status" value="1"/>
</dbReference>
<evidence type="ECO:0000313" key="3">
    <source>
        <dbReference type="Proteomes" id="UP001497444"/>
    </source>
</evidence>